<dbReference type="SUPFAM" id="SSF48264">
    <property type="entry name" value="Cytochrome P450"/>
    <property type="match status" value="1"/>
</dbReference>
<evidence type="ECO:0000313" key="12">
    <source>
        <dbReference type="EMBL" id="KAK0392115.1"/>
    </source>
</evidence>
<reference evidence="12" key="1">
    <citation type="submission" date="2022-10" db="EMBL/GenBank/DDBJ databases">
        <title>Determination and structural analysis of whole genome sequence of Sarocladium strictum F4-1.</title>
        <authorList>
            <person name="Hu L."/>
            <person name="Jiang Y."/>
        </authorList>
    </citation>
    <scope>NUCLEOTIDE SEQUENCE</scope>
    <source>
        <strain evidence="12">F4-1</strain>
    </source>
</reference>
<keyword evidence="11" id="KW-1133">Transmembrane helix</keyword>
<keyword evidence="13" id="KW-1185">Reference proteome</keyword>
<dbReference type="PANTHER" id="PTHR46206:SF6">
    <property type="entry name" value="CYTOCHROME P450 MONOOXYGENASE AN1598-RELATED"/>
    <property type="match status" value="1"/>
</dbReference>
<organism evidence="12 13">
    <name type="scientific">Sarocladium strictum</name>
    <name type="common">Black bundle disease fungus</name>
    <name type="synonym">Acremonium strictum</name>
    <dbReference type="NCBI Taxonomy" id="5046"/>
    <lineage>
        <taxon>Eukaryota</taxon>
        <taxon>Fungi</taxon>
        <taxon>Dikarya</taxon>
        <taxon>Ascomycota</taxon>
        <taxon>Pezizomycotina</taxon>
        <taxon>Sordariomycetes</taxon>
        <taxon>Hypocreomycetidae</taxon>
        <taxon>Hypocreales</taxon>
        <taxon>Sarocladiaceae</taxon>
        <taxon>Sarocladium</taxon>
    </lineage>
</organism>
<comment type="similarity">
    <text evidence="3 10">Belongs to the cytochrome P450 family.</text>
</comment>
<comment type="subcellular location">
    <subcellularLocation>
        <location evidence="2">Membrane</location>
        <topology evidence="2">Single-pass membrane protein</topology>
    </subcellularLocation>
</comment>
<dbReference type="CDD" id="cd11041">
    <property type="entry name" value="CYP503A1-like"/>
    <property type="match status" value="1"/>
</dbReference>
<dbReference type="InterPro" id="IPR017972">
    <property type="entry name" value="Cyt_P450_CS"/>
</dbReference>
<dbReference type="GO" id="GO:0016020">
    <property type="term" value="C:membrane"/>
    <property type="evidence" value="ECO:0007669"/>
    <property type="project" value="UniProtKB-SubCell"/>
</dbReference>
<evidence type="ECO:0000256" key="7">
    <source>
        <dbReference type="ARBA" id="ARBA00023004"/>
    </source>
</evidence>
<keyword evidence="8 10" id="KW-0503">Monooxygenase</keyword>
<proteinExistence type="inferred from homology"/>
<dbReference type="AlphaFoldDB" id="A0AA39GRB1"/>
<dbReference type="GO" id="GO:0016705">
    <property type="term" value="F:oxidoreductase activity, acting on paired donors, with incorporation or reduction of molecular oxygen"/>
    <property type="evidence" value="ECO:0007669"/>
    <property type="project" value="InterPro"/>
</dbReference>
<dbReference type="PRINTS" id="PR00465">
    <property type="entry name" value="EP450IV"/>
</dbReference>
<evidence type="ECO:0000256" key="9">
    <source>
        <dbReference type="PIRSR" id="PIRSR602403-1"/>
    </source>
</evidence>
<keyword evidence="11" id="KW-0472">Membrane</keyword>
<feature type="transmembrane region" description="Helical" evidence="11">
    <location>
        <begin position="33"/>
        <end position="49"/>
    </location>
</feature>
<name>A0AA39GRB1_SARSR</name>
<evidence type="ECO:0008006" key="14">
    <source>
        <dbReference type="Google" id="ProtNLM"/>
    </source>
</evidence>
<dbReference type="Pfam" id="PF00067">
    <property type="entry name" value="p450"/>
    <property type="match status" value="1"/>
</dbReference>
<dbReference type="InterPro" id="IPR036396">
    <property type="entry name" value="Cyt_P450_sf"/>
</dbReference>
<evidence type="ECO:0000313" key="13">
    <source>
        <dbReference type="Proteomes" id="UP001175261"/>
    </source>
</evidence>
<protein>
    <recommendedName>
        <fullName evidence="14">Cytochrome P450</fullName>
    </recommendedName>
</protein>
<evidence type="ECO:0000256" key="1">
    <source>
        <dbReference type="ARBA" id="ARBA00001971"/>
    </source>
</evidence>
<evidence type="ECO:0000256" key="3">
    <source>
        <dbReference type="ARBA" id="ARBA00010617"/>
    </source>
</evidence>
<evidence type="ECO:0000256" key="4">
    <source>
        <dbReference type="ARBA" id="ARBA00022617"/>
    </source>
</evidence>
<dbReference type="Gene3D" id="1.10.630.10">
    <property type="entry name" value="Cytochrome P450"/>
    <property type="match status" value="1"/>
</dbReference>
<feature type="binding site" description="axial binding residue" evidence="9">
    <location>
        <position position="464"/>
    </location>
    <ligand>
        <name>heme</name>
        <dbReference type="ChEBI" id="CHEBI:30413"/>
    </ligand>
    <ligandPart>
        <name>Fe</name>
        <dbReference type="ChEBI" id="CHEBI:18248"/>
    </ligandPart>
</feature>
<dbReference type="EMBL" id="JAPDFR010000001">
    <property type="protein sequence ID" value="KAK0392115.1"/>
    <property type="molecule type" value="Genomic_DNA"/>
</dbReference>
<dbReference type="InterPro" id="IPR001128">
    <property type="entry name" value="Cyt_P450"/>
</dbReference>
<accession>A0AA39GRB1</accession>
<dbReference type="PROSITE" id="PS00086">
    <property type="entry name" value="CYTOCHROME_P450"/>
    <property type="match status" value="1"/>
</dbReference>
<dbReference type="GO" id="GO:0004497">
    <property type="term" value="F:monooxygenase activity"/>
    <property type="evidence" value="ECO:0007669"/>
    <property type="project" value="UniProtKB-KW"/>
</dbReference>
<gene>
    <name evidence="12" type="ORF">NLU13_1613</name>
</gene>
<dbReference type="InterPro" id="IPR002403">
    <property type="entry name" value="Cyt_P450_E_grp-IV"/>
</dbReference>
<keyword evidence="11" id="KW-0812">Transmembrane</keyword>
<evidence type="ECO:0000256" key="10">
    <source>
        <dbReference type="RuleBase" id="RU000461"/>
    </source>
</evidence>
<evidence type="ECO:0000256" key="8">
    <source>
        <dbReference type="ARBA" id="ARBA00023033"/>
    </source>
</evidence>
<comment type="cofactor">
    <cofactor evidence="1 9">
        <name>heme</name>
        <dbReference type="ChEBI" id="CHEBI:30413"/>
    </cofactor>
</comment>
<keyword evidence="5 9" id="KW-0479">Metal-binding</keyword>
<keyword evidence="6 10" id="KW-0560">Oxidoreductase</keyword>
<keyword evidence="7 9" id="KW-0408">Iron</keyword>
<keyword evidence="4 9" id="KW-0349">Heme</keyword>
<dbReference type="PANTHER" id="PTHR46206">
    <property type="entry name" value="CYTOCHROME P450"/>
    <property type="match status" value="1"/>
</dbReference>
<dbReference type="Proteomes" id="UP001175261">
    <property type="component" value="Unassembled WGS sequence"/>
</dbReference>
<comment type="caution">
    <text evidence="12">The sequence shown here is derived from an EMBL/GenBank/DDBJ whole genome shotgun (WGS) entry which is preliminary data.</text>
</comment>
<evidence type="ECO:0000256" key="5">
    <source>
        <dbReference type="ARBA" id="ARBA00022723"/>
    </source>
</evidence>
<sequence length="522" mass="59863">MLTMDNQSTFATPNTRHDEDYTFLSILTSRSRATYYFTITAVLFVVWLLRTNNRGKIDAPFYKASLTKWLFDAETLIRDSYVKFQDEVYQIKATEGIQTLIPVKLIGEIKGLPDNVLSQPDAVAEAMQTRYTKFSPGHNSEMLALLVRTRLTQNLARLIPLLKGELEYIVATEFPACEDWTSVKFQPFSLRAISRLSGRAFVGSAISRTEEWMKTSIEYAVTVFMACVKLQFFPEWARPMAQYFVSDLYKLRREVNKVKSMLKPVLEERVQLRKLGVPADERPDDMTEWLLDGLPDEEKEDVQVHAELQLILAAASIHTTNNLVCECILDLAAHPEAQEELRREAYQILEVEGGWAHKESMAKLKKLDSFMREVQRLRGNITSFIRKVVRPITLSDGTQLPPGTKILAPQAGISRDERYFNNPEELDALRFYHMRQESEEASNRWQFTSLSDTNINFGAGRHACPGRFFAGNEIKTVLAYFLINYDLRLKPGTERPMPMAMVMTKAPSPNTEVEFRRRSQAI</sequence>
<evidence type="ECO:0000256" key="2">
    <source>
        <dbReference type="ARBA" id="ARBA00004167"/>
    </source>
</evidence>
<evidence type="ECO:0000256" key="11">
    <source>
        <dbReference type="SAM" id="Phobius"/>
    </source>
</evidence>
<evidence type="ECO:0000256" key="6">
    <source>
        <dbReference type="ARBA" id="ARBA00023002"/>
    </source>
</evidence>
<dbReference type="GO" id="GO:0020037">
    <property type="term" value="F:heme binding"/>
    <property type="evidence" value="ECO:0007669"/>
    <property type="project" value="InterPro"/>
</dbReference>
<dbReference type="GO" id="GO:0005506">
    <property type="term" value="F:iron ion binding"/>
    <property type="evidence" value="ECO:0007669"/>
    <property type="project" value="InterPro"/>
</dbReference>